<dbReference type="PANTHER" id="PTHR30529:SF1">
    <property type="entry name" value="CYTOCHROME B561 HOMOLOG 2"/>
    <property type="match status" value="1"/>
</dbReference>
<dbReference type="PANTHER" id="PTHR30529">
    <property type="entry name" value="CYTOCHROME B561"/>
    <property type="match status" value="1"/>
</dbReference>
<keyword evidence="11 13" id="KW-0472">Membrane</keyword>
<evidence type="ECO:0000256" key="7">
    <source>
        <dbReference type="ARBA" id="ARBA00022723"/>
    </source>
</evidence>
<name>A0A426FT35_9BURK</name>
<dbReference type="RefSeq" id="WP_125095237.1">
    <property type="nucleotide sequence ID" value="NZ_RRUE01000001.1"/>
</dbReference>
<dbReference type="EMBL" id="RRUE01000001">
    <property type="protein sequence ID" value="RRN45810.1"/>
    <property type="molecule type" value="Genomic_DNA"/>
</dbReference>
<dbReference type="Proteomes" id="UP000270261">
    <property type="component" value="Unassembled WGS sequence"/>
</dbReference>
<gene>
    <name evidence="15" type="ORF">EHV23_06650</name>
</gene>
<proteinExistence type="inferred from homology"/>
<keyword evidence="4" id="KW-1003">Cell membrane</keyword>
<dbReference type="OrthoDB" id="8536275at2"/>
<comment type="cofactor">
    <cofactor evidence="1">
        <name>heme b</name>
        <dbReference type="ChEBI" id="CHEBI:60344"/>
    </cofactor>
</comment>
<feature type="transmembrane region" description="Helical" evidence="13">
    <location>
        <begin position="90"/>
        <end position="108"/>
    </location>
</feature>
<dbReference type="GO" id="GO:0005886">
    <property type="term" value="C:plasma membrane"/>
    <property type="evidence" value="ECO:0007669"/>
    <property type="project" value="UniProtKB-SubCell"/>
</dbReference>
<dbReference type="GO" id="GO:0046872">
    <property type="term" value="F:metal ion binding"/>
    <property type="evidence" value="ECO:0007669"/>
    <property type="project" value="UniProtKB-KW"/>
</dbReference>
<evidence type="ECO:0000256" key="8">
    <source>
        <dbReference type="ARBA" id="ARBA00022982"/>
    </source>
</evidence>
<feature type="transmembrane region" description="Helical" evidence="13">
    <location>
        <begin position="51"/>
        <end position="69"/>
    </location>
</feature>
<evidence type="ECO:0000256" key="3">
    <source>
        <dbReference type="ARBA" id="ARBA00022448"/>
    </source>
</evidence>
<evidence type="ECO:0000256" key="9">
    <source>
        <dbReference type="ARBA" id="ARBA00022989"/>
    </source>
</evidence>
<dbReference type="InterPro" id="IPR011577">
    <property type="entry name" value="Cyt_b561_bac/Ni-Hgenase"/>
</dbReference>
<dbReference type="InterPro" id="IPR052168">
    <property type="entry name" value="Cytochrome_b561_oxidase"/>
</dbReference>
<evidence type="ECO:0000256" key="1">
    <source>
        <dbReference type="ARBA" id="ARBA00001970"/>
    </source>
</evidence>
<dbReference type="Gene3D" id="1.20.950.20">
    <property type="entry name" value="Transmembrane di-heme cytochromes, Chain C"/>
    <property type="match status" value="1"/>
</dbReference>
<evidence type="ECO:0000256" key="4">
    <source>
        <dbReference type="ARBA" id="ARBA00022475"/>
    </source>
</evidence>
<dbReference type="GO" id="GO:0009055">
    <property type="term" value="F:electron transfer activity"/>
    <property type="evidence" value="ECO:0007669"/>
    <property type="project" value="InterPro"/>
</dbReference>
<dbReference type="InterPro" id="IPR016174">
    <property type="entry name" value="Di-haem_cyt_TM"/>
</dbReference>
<comment type="caution">
    <text evidence="15">The sequence shown here is derived from an EMBL/GenBank/DDBJ whole genome shotgun (WGS) entry which is preliminary data.</text>
</comment>
<dbReference type="GO" id="GO:0022904">
    <property type="term" value="P:respiratory electron transport chain"/>
    <property type="evidence" value="ECO:0007669"/>
    <property type="project" value="InterPro"/>
</dbReference>
<dbReference type="AlphaFoldDB" id="A0A426FT35"/>
<organism evidence="15 16">
    <name type="scientific">Lautropia dentalis</name>
    <dbReference type="NCBI Taxonomy" id="2490857"/>
    <lineage>
        <taxon>Bacteria</taxon>
        <taxon>Pseudomonadati</taxon>
        <taxon>Pseudomonadota</taxon>
        <taxon>Betaproteobacteria</taxon>
        <taxon>Burkholderiales</taxon>
        <taxon>Burkholderiaceae</taxon>
        <taxon>Lautropia</taxon>
    </lineage>
</organism>
<evidence type="ECO:0000313" key="15">
    <source>
        <dbReference type="EMBL" id="RRN45810.1"/>
    </source>
</evidence>
<comment type="subcellular location">
    <subcellularLocation>
        <location evidence="2">Cell membrane</location>
        <topology evidence="2">Multi-pass membrane protein</topology>
    </subcellularLocation>
</comment>
<evidence type="ECO:0000256" key="13">
    <source>
        <dbReference type="SAM" id="Phobius"/>
    </source>
</evidence>
<reference evidence="15 16" key="1">
    <citation type="submission" date="2018-11" db="EMBL/GenBank/DDBJ databases">
        <title>Genome sequencing of Lautropia sp. KCOM 2505 (= ChDC F240).</title>
        <authorList>
            <person name="Kook J.-K."/>
            <person name="Park S.-N."/>
            <person name="Lim Y.K."/>
        </authorList>
    </citation>
    <scope>NUCLEOTIDE SEQUENCE [LARGE SCALE GENOMIC DNA]</scope>
    <source>
        <strain evidence="15 16">KCOM 2505</strain>
    </source>
</reference>
<keyword evidence="6 13" id="KW-0812">Transmembrane</keyword>
<keyword evidence="16" id="KW-1185">Reference proteome</keyword>
<sequence length="188" mass="20529">MPENVARYSSFAIVLHWLMALALLALVGLGFYMTGMPMSPLKLKVFSWHKWAGITLLVLVLVRMVWRLVSPAPALPGGMSRLMKLAAHGGHLALYGLMLAIPLSGWLMSSAKGFQTVWFGVLPLPDLIGKNLELGKALSGVHWTLNVALLVIVAGHVLAALMHQFVQKDGTLYRMVPAERLRPGVSIE</sequence>
<feature type="transmembrane region" description="Helical" evidence="13">
    <location>
        <begin position="12"/>
        <end position="31"/>
    </location>
</feature>
<evidence type="ECO:0000256" key="11">
    <source>
        <dbReference type="ARBA" id="ARBA00023136"/>
    </source>
</evidence>
<keyword evidence="5" id="KW-0349">Heme</keyword>
<dbReference type="GO" id="GO:0020037">
    <property type="term" value="F:heme binding"/>
    <property type="evidence" value="ECO:0007669"/>
    <property type="project" value="TreeGrafter"/>
</dbReference>
<protein>
    <submittedName>
        <fullName evidence="15">Cytochrome b</fullName>
    </submittedName>
</protein>
<keyword evidence="3" id="KW-0813">Transport</keyword>
<keyword evidence="8" id="KW-0249">Electron transport</keyword>
<keyword evidence="7" id="KW-0479">Metal-binding</keyword>
<evidence type="ECO:0000313" key="16">
    <source>
        <dbReference type="Proteomes" id="UP000270261"/>
    </source>
</evidence>
<accession>A0A426FT35</accession>
<comment type="similarity">
    <text evidence="12">Belongs to the cytochrome b561 family.</text>
</comment>
<dbReference type="Pfam" id="PF01292">
    <property type="entry name" value="Ni_hydr_CYTB"/>
    <property type="match status" value="1"/>
</dbReference>
<evidence type="ECO:0000256" key="10">
    <source>
        <dbReference type="ARBA" id="ARBA00023004"/>
    </source>
</evidence>
<dbReference type="SUPFAM" id="SSF81342">
    <property type="entry name" value="Transmembrane di-heme cytochromes"/>
    <property type="match status" value="1"/>
</dbReference>
<keyword evidence="9 13" id="KW-1133">Transmembrane helix</keyword>
<feature type="domain" description="Cytochrome b561 bacterial/Ni-hydrogenase" evidence="14">
    <location>
        <begin position="7"/>
        <end position="177"/>
    </location>
</feature>
<keyword evidence="10" id="KW-0408">Iron</keyword>
<evidence type="ECO:0000256" key="12">
    <source>
        <dbReference type="ARBA" id="ARBA00037975"/>
    </source>
</evidence>
<evidence type="ECO:0000256" key="5">
    <source>
        <dbReference type="ARBA" id="ARBA00022617"/>
    </source>
</evidence>
<evidence type="ECO:0000256" key="6">
    <source>
        <dbReference type="ARBA" id="ARBA00022692"/>
    </source>
</evidence>
<evidence type="ECO:0000259" key="14">
    <source>
        <dbReference type="Pfam" id="PF01292"/>
    </source>
</evidence>
<evidence type="ECO:0000256" key="2">
    <source>
        <dbReference type="ARBA" id="ARBA00004651"/>
    </source>
</evidence>
<feature type="transmembrane region" description="Helical" evidence="13">
    <location>
        <begin position="143"/>
        <end position="166"/>
    </location>
</feature>